<evidence type="ECO:0000313" key="1">
    <source>
        <dbReference type="EMBL" id="CAI0402351.1"/>
    </source>
</evidence>
<protein>
    <submittedName>
        <fullName evidence="1">Uncharacterized protein</fullName>
    </submittedName>
</protein>
<sequence length="60" mass="7030">MELWRLYWDSTLLASSKFQNSGSSEAGSVVAIEKCWRPAVTLWSRVRRSLRKRSACKRKR</sequence>
<dbReference type="Proteomes" id="UP001154282">
    <property type="component" value="Unassembled WGS sequence"/>
</dbReference>
<keyword evidence="2" id="KW-1185">Reference proteome</keyword>
<organism evidence="1 2">
    <name type="scientific">Linum tenue</name>
    <dbReference type="NCBI Taxonomy" id="586396"/>
    <lineage>
        <taxon>Eukaryota</taxon>
        <taxon>Viridiplantae</taxon>
        <taxon>Streptophyta</taxon>
        <taxon>Embryophyta</taxon>
        <taxon>Tracheophyta</taxon>
        <taxon>Spermatophyta</taxon>
        <taxon>Magnoliopsida</taxon>
        <taxon>eudicotyledons</taxon>
        <taxon>Gunneridae</taxon>
        <taxon>Pentapetalae</taxon>
        <taxon>rosids</taxon>
        <taxon>fabids</taxon>
        <taxon>Malpighiales</taxon>
        <taxon>Linaceae</taxon>
        <taxon>Linum</taxon>
    </lineage>
</organism>
<reference evidence="1" key="1">
    <citation type="submission" date="2022-08" db="EMBL/GenBank/DDBJ databases">
        <authorList>
            <person name="Gutierrez-Valencia J."/>
        </authorList>
    </citation>
    <scope>NUCLEOTIDE SEQUENCE</scope>
</reference>
<name>A0AAV0IXF7_9ROSI</name>
<proteinExistence type="predicted"/>
<comment type="caution">
    <text evidence="1">The sequence shown here is derived from an EMBL/GenBank/DDBJ whole genome shotgun (WGS) entry which is preliminary data.</text>
</comment>
<gene>
    <name evidence="1" type="ORF">LITE_LOCUS11555</name>
</gene>
<accession>A0AAV0IXF7</accession>
<evidence type="ECO:0000313" key="2">
    <source>
        <dbReference type="Proteomes" id="UP001154282"/>
    </source>
</evidence>
<dbReference type="AlphaFoldDB" id="A0AAV0IXF7"/>
<dbReference type="EMBL" id="CAMGYJ010000004">
    <property type="protein sequence ID" value="CAI0402351.1"/>
    <property type="molecule type" value="Genomic_DNA"/>
</dbReference>